<evidence type="ECO:0000313" key="1">
    <source>
        <dbReference type="EMBL" id="BCM87844.1"/>
    </source>
</evidence>
<sequence>MQSGFRPDDAERVLGHLRHGLELASALKGERATTSDAIWCLITEALETFDRMPDQERSWLTSGTRSGGWSSVGLTGAEARELERLRLLSAMKPYDGPSGRVIERSAGDRAFDVMLFLRWIGMYVATRRPVDQIVRATLALARGGDSEAFHRIWEGVTGKRVSRQAVSQFRTTIYGHVLAGLKRDLGIVPDGDAFRITHPEARA</sequence>
<geneLocation type="plasmid" evidence="1 2">
    <name>pVL1_2</name>
</geneLocation>
<name>A0A8H8X0P5_9HYPH</name>
<proteinExistence type="predicted"/>
<keyword evidence="1" id="KW-0614">Plasmid</keyword>
<evidence type="ECO:0000313" key="2">
    <source>
        <dbReference type="Proteomes" id="UP000663508"/>
    </source>
</evidence>
<reference evidence="1" key="1">
    <citation type="submission" date="2020-11" db="EMBL/GenBank/DDBJ databases">
        <title>Complete genome sequence of a novel pathogenic Methylobacterium strain isolated from rice in Vietnam.</title>
        <authorList>
            <person name="Lai K."/>
            <person name="Okazaki S."/>
            <person name="Higashi K."/>
            <person name="Mori H."/>
            <person name="Toyoda A."/>
            <person name="Kurokawa K."/>
        </authorList>
    </citation>
    <scope>NUCLEOTIDE SEQUENCE</scope>
    <source>
        <strain evidence="1">VL1</strain>
        <plasmid evidence="1">pVL1_2</plasmid>
    </source>
</reference>
<dbReference type="Proteomes" id="UP000663508">
    <property type="component" value="Plasmid pVL1_2"/>
</dbReference>
<dbReference type="EMBL" id="AP024147">
    <property type="protein sequence ID" value="BCM87844.1"/>
    <property type="molecule type" value="Genomic_DNA"/>
</dbReference>
<dbReference type="KEGG" id="mind:mvi_63050"/>
<accession>A0A8H8X0P5</accession>
<gene>
    <name evidence="1" type="ORF">mvi_63050</name>
</gene>
<protein>
    <submittedName>
        <fullName evidence="1">Uncharacterized protein</fullName>
    </submittedName>
</protein>
<dbReference type="AlphaFoldDB" id="A0A8H8X0P5"/>
<organism evidence="1 2">
    <name type="scientific">Methylobacterium indicum</name>
    <dbReference type="NCBI Taxonomy" id="1775910"/>
    <lineage>
        <taxon>Bacteria</taxon>
        <taxon>Pseudomonadati</taxon>
        <taxon>Pseudomonadota</taxon>
        <taxon>Alphaproteobacteria</taxon>
        <taxon>Hyphomicrobiales</taxon>
        <taxon>Methylobacteriaceae</taxon>
        <taxon>Methylobacterium</taxon>
    </lineage>
</organism>
<dbReference type="RefSeq" id="WP_207183856.1">
    <property type="nucleotide sequence ID" value="NZ_AP024147.1"/>
</dbReference>